<dbReference type="OrthoDB" id="45963at2759"/>
<protein>
    <submittedName>
        <fullName evidence="2">Uncharacterized protein</fullName>
    </submittedName>
</protein>
<feature type="region of interest" description="Disordered" evidence="1">
    <location>
        <begin position="1"/>
        <end position="42"/>
    </location>
</feature>
<evidence type="ECO:0000313" key="3">
    <source>
        <dbReference type="Proteomes" id="UP000266841"/>
    </source>
</evidence>
<gene>
    <name evidence="2" type="ORF">THAOC_14483</name>
</gene>
<dbReference type="eggNOG" id="ENOG502QYUA">
    <property type="taxonomic scope" value="Eukaryota"/>
</dbReference>
<organism evidence="2 3">
    <name type="scientific">Thalassiosira oceanica</name>
    <name type="common">Marine diatom</name>
    <dbReference type="NCBI Taxonomy" id="159749"/>
    <lineage>
        <taxon>Eukaryota</taxon>
        <taxon>Sar</taxon>
        <taxon>Stramenopiles</taxon>
        <taxon>Ochrophyta</taxon>
        <taxon>Bacillariophyta</taxon>
        <taxon>Coscinodiscophyceae</taxon>
        <taxon>Thalassiosirophycidae</taxon>
        <taxon>Thalassiosirales</taxon>
        <taxon>Thalassiosiraceae</taxon>
        <taxon>Thalassiosira</taxon>
    </lineage>
</organism>
<proteinExistence type="predicted"/>
<evidence type="ECO:0000313" key="2">
    <source>
        <dbReference type="EMBL" id="EJK64750.1"/>
    </source>
</evidence>
<reference evidence="2 3" key="1">
    <citation type="journal article" date="2012" name="Genome Biol.">
        <title>Genome and low-iron response of an oceanic diatom adapted to chronic iron limitation.</title>
        <authorList>
            <person name="Lommer M."/>
            <person name="Specht M."/>
            <person name="Roy A.S."/>
            <person name="Kraemer L."/>
            <person name="Andreson R."/>
            <person name="Gutowska M.A."/>
            <person name="Wolf J."/>
            <person name="Bergner S.V."/>
            <person name="Schilhabel M.B."/>
            <person name="Klostermeier U.C."/>
            <person name="Beiko R.G."/>
            <person name="Rosenstiel P."/>
            <person name="Hippler M."/>
            <person name="Laroche J."/>
        </authorList>
    </citation>
    <scope>NUCLEOTIDE SEQUENCE [LARGE SCALE GENOMIC DNA]</scope>
    <source>
        <strain evidence="2 3">CCMP1005</strain>
    </source>
</reference>
<dbReference type="OMA" id="DMDPLEY"/>
<feature type="compositionally biased region" description="Polar residues" evidence="1">
    <location>
        <begin position="22"/>
        <end position="35"/>
    </location>
</feature>
<dbReference type="EMBL" id="AGNL01016919">
    <property type="protein sequence ID" value="EJK64750.1"/>
    <property type="molecule type" value="Genomic_DNA"/>
</dbReference>
<evidence type="ECO:0000256" key="1">
    <source>
        <dbReference type="SAM" id="MobiDB-lite"/>
    </source>
</evidence>
<keyword evidence="3" id="KW-1185">Reference proteome</keyword>
<accession>K0SHF9</accession>
<name>K0SHF9_THAOC</name>
<comment type="caution">
    <text evidence="2">The sequence shown here is derived from an EMBL/GenBank/DDBJ whole genome shotgun (WGS) entry which is preliminary data.</text>
</comment>
<sequence>MTAAGNGENSQQDGEHCDEQSPKSPSDVTNATANDGDNADGNLPIEMQLYEVEVTEDMDPLEYAFRRVVPVPMEYYWVTGNNQVPLKVKLWHNSIFYLGLCLQKAEAAGEVVANVLGLNDGPFSYVTETITEAEMARSRAHIENRTAERNRGVV</sequence>
<dbReference type="AlphaFoldDB" id="K0SHF9"/>
<dbReference type="Proteomes" id="UP000266841">
    <property type="component" value="Unassembled WGS sequence"/>
</dbReference>